<gene>
    <name evidence="1" type="ORF">DERP_011569</name>
</gene>
<reference evidence="1 2" key="2">
    <citation type="journal article" date="2022" name="Mol. Biol. Evol.">
        <title>Comparative Genomics Reveals Insights into the Divergent Evolution of Astigmatic Mites and Household Pest Adaptations.</title>
        <authorList>
            <person name="Xiong Q."/>
            <person name="Wan A.T."/>
            <person name="Liu X."/>
            <person name="Fung C.S."/>
            <person name="Xiao X."/>
            <person name="Malainual N."/>
            <person name="Hou J."/>
            <person name="Wang L."/>
            <person name="Wang M."/>
            <person name="Yang K.Y."/>
            <person name="Cui Y."/>
            <person name="Leung E.L."/>
            <person name="Nong W."/>
            <person name="Shin S.K."/>
            <person name="Au S.W."/>
            <person name="Jeong K.Y."/>
            <person name="Chew F.T."/>
            <person name="Hui J.H."/>
            <person name="Leung T.F."/>
            <person name="Tungtrongchitr A."/>
            <person name="Zhong N."/>
            <person name="Liu Z."/>
            <person name="Tsui S.K."/>
        </authorList>
    </citation>
    <scope>NUCLEOTIDE SEQUENCE [LARGE SCALE GENOMIC DNA]</scope>
    <source>
        <strain evidence="1">Derp</strain>
    </source>
</reference>
<protein>
    <submittedName>
        <fullName evidence="1">Uncharacterized protein</fullName>
    </submittedName>
</protein>
<evidence type="ECO:0000313" key="2">
    <source>
        <dbReference type="Proteomes" id="UP000887458"/>
    </source>
</evidence>
<proteinExistence type="predicted"/>
<reference evidence="1 2" key="1">
    <citation type="journal article" date="2018" name="J. Allergy Clin. Immunol.">
        <title>High-quality assembly of Dermatophagoides pteronyssinus genome and transcriptome reveals a wide range of novel allergens.</title>
        <authorList>
            <person name="Liu X.Y."/>
            <person name="Yang K.Y."/>
            <person name="Wang M.Q."/>
            <person name="Kwok J.S."/>
            <person name="Zeng X."/>
            <person name="Yang Z."/>
            <person name="Xiao X.J."/>
            <person name="Lau C.P."/>
            <person name="Li Y."/>
            <person name="Huang Z.M."/>
            <person name="Ba J.G."/>
            <person name="Yim A.K."/>
            <person name="Ouyang C.Y."/>
            <person name="Ngai S.M."/>
            <person name="Chan T.F."/>
            <person name="Leung E.L."/>
            <person name="Liu L."/>
            <person name="Liu Z.G."/>
            <person name="Tsui S.K."/>
        </authorList>
    </citation>
    <scope>NUCLEOTIDE SEQUENCE [LARGE SCALE GENOMIC DNA]</scope>
    <source>
        <strain evidence="1">Derp</strain>
    </source>
</reference>
<dbReference type="Proteomes" id="UP000887458">
    <property type="component" value="Unassembled WGS sequence"/>
</dbReference>
<organism evidence="1 2">
    <name type="scientific">Dermatophagoides pteronyssinus</name>
    <name type="common">European house dust mite</name>
    <dbReference type="NCBI Taxonomy" id="6956"/>
    <lineage>
        <taxon>Eukaryota</taxon>
        <taxon>Metazoa</taxon>
        <taxon>Ecdysozoa</taxon>
        <taxon>Arthropoda</taxon>
        <taxon>Chelicerata</taxon>
        <taxon>Arachnida</taxon>
        <taxon>Acari</taxon>
        <taxon>Acariformes</taxon>
        <taxon>Sarcoptiformes</taxon>
        <taxon>Astigmata</taxon>
        <taxon>Psoroptidia</taxon>
        <taxon>Analgoidea</taxon>
        <taxon>Pyroglyphidae</taxon>
        <taxon>Dermatophagoidinae</taxon>
        <taxon>Dermatophagoides</taxon>
    </lineage>
</organism>
<comment type="caution">
    <text evidence="1">The sequence shown here is derived from an EMBL/GenBank/DDBJ whole genome shotgun (WGS) entry which is preliminary data.</text>
</comment>
<accession>A0ABQ8JC86</accession>
<evidence type="ECO:0000313" key="1">
    <source>
        <dbReference type="EMBL" id="KAH9420233.1"/>
    </source>
</evidence>
<sequence>MKRKKNSLQVEQQQQQHDMCSLYDELNVHKCVVCSKKKSFEKSDILVVVAVLFIDKKMALITCFSNT</sequence>
<name>A0ABQ8JC86_DERPT</name>
<keyword evidence="2" id="KW-1185">Reference proteome</keyword>
<dbReference type="EMBL" id="NJHN03000053">
    <property type="protein sequence ID" value="KAH9420233.1"/>
    <property type="molecule type" value="Genomic_DNA"/>
</dbReference>